<organism evidence="1">
    <name type="scientific">marine metagenome</name>
    <dbReference type="NCBI Taxonomy" id="408172"/>
    <lineage>
        <taxon>unclassified sequences</taxon>
        <taxon>metagenomes</taxon>
        <taxon>ecological metagenomes</taxon>
    </lineage>
</organism>
<sequence>SGQHKSKPTSISAADRALFRQAIAGTTSMPDL</sequence>
<name>A0A382HQV8_9ZZZZ</name>
<dbReference type="EMBL" id="UINC01062779">
    <property type="protein sequence ID" value="SVB89716.1"/>
    <property type="molecule type" value="Genomic_DNA"/>
</dbReference>
<protein>
    <submittedName>
        <fullName evidence="1">Uncharacterized protein</fullName>
    </submittedName>
</protein>
<dbReference type="AlphaFoldDB" id="A0A382HQV8"/>
<evidence type="ECO:0000313" key="1">
    <source>
        <dbReference type="EMBL" id="SVB89716.1"/>
    </source>
</evidence>
<feature type="non-terminal residue" evidence="1">
    <location>
        <position position="32"/>
    </location>
</feature>
<reference evidence="1" key="1">
    <citation type="submission" date="2018-05" db="EMBL/GenBank/DDBJ databases">
        <authorList>
            <person name="Lanie J.A."/>
            <person name="Ng W.-L."/>
            <person name="Kazmierczak K.M."/>
            <person name="Andrzejewski T.M."/>
            <person name="Davidsen T.M."/>
            <person name="Wayne K.J."/>
            <person name="Tettelin H."/>
            <person name="Glass J.I."/>
            <person name="Rusch D."/>
            <person name="Podicherti R."/>
            <person name="Tsui H.-C.T."/>
            <person name="Winkler M.E."/>
        </authorList>
    </citation>
    <scope>NUCLEOTIDE SEQUENCE</scope>
</reference>
<feature type="non-terminal residue" evidence="1">
    <location>
        <position position="1"/>
    </location>
</feature>
<proteinExistence type="predicted"/>
<gene>
    <name evidence="1" type="ORF">METZ01_LOCUS242570</name>
</gene>
<accession>A0A382HQV8</accession>